<dbReference type="Gene3D" id="2.40.330.10">
    <property type="entry name" value="DNA-binding pseudobarrel domain"/>
    <property type="match status" value="1"/>
</dbReference>
<dbReference type="EMBL" id="JARPOI010000012">
    <property type="protein sequence ID" value="KAJ9166703.1"/>
    <property type="molecule type" value="Genomic_DNA"/>
</dbReference>
<reference evidence="6 7" key="1">
    <citation type="journal article" date="2023" name="Plant Biotechnol. J.">
        <title>Chromosome-level wild Hevea brasiliensis genome provides new tools for genomic-assisted breeding and valuable loci to elevate rubber yield.</title>
        <authorList>
            <person name="Cheng H."/>
            <person name="Song X."/>
            <person name="Hu Y."/>
            <person name="Wu T."/>
            <person name="Yang Q."/>
            <person name="An Z."/>
            <person name="Feng S."/>
            <person name="Deng Z."/>
            <person name="Wu W."/>
            <person name="Zeng X."/>
            <person name="Tu M."/>
            <person name="Wang X."/>
            <person name="Huang H."/>
        </authorList>
    </citation>
    <scope>NUCLEOTIDE SEQUENCE [LARGE SCALE GENOMIC DNA]</scope>
    <source>
        <strain evidence="6">MT/VB/25A 57/8</strain>
    </source>
</reference>
<protein>
    <recommendedName>
        <fullName evidence="8">TF-B3 domain-containing protein</fullName>
    </recommendedName>
</protein>
<evidence type="ECO:0000313" key="6">
    <source>
        <dbReference type="EMBL" id="KAJ9166703.1"/>
    </source>
</evidence>
<evidence type="ECO:0000256" key="3">
    <source>
        <dbReference type="ARBA" id="ARBA00023125"/>
    </source>
</evidence>
<evidence type="ECO:0000256" key="1">
    <source>
        <dbReference type="ARBA" id="ARBA00004123"/>
    </source>
</evidence>
<dbReference type="SUPFAM" id="SSF101936">
    <property type="entry name" value="DNA-binding pseudobarrel domain"/>
    <property type="match status" value="1"/>
</dbReference>
<keyword evidence="7" id="KW-1185">Reference proteome</keyword>
<comment type="caution">
    <text evidence="6">The sequence shown here is derived from an EMBL/GenBank/DDBJ whole genome shotgun (WGS) entry which is preliminary data.</text>
</comment>
<keyword evidence="5" id="KW-0539">Nucleus</keyword>
<organism evidence="6 7">
    <name type="scientific">Hevea brasiliensis</name>
    <name type="common">Para rubber tree</name>
    <name type="synonym">Siphonia brasiliensis</name>
    <dbReference type="NCBI Taxonomy" id="3981"/>
    <lineage>
        <taxon>Eukaryota</taxon>
        <taxon>Viridiplantae</taxon>
        <taxon>Streptophyta</taxon>
        <taxon>Embryophyta</taxon>
        <taxon>Tracheophyta</taxon>
        <taxon>Spermatophyta</taxon>
        <taxon>Magnoliopsida</taxon>
        <taxon>eudicotyledons</taxon>
        <taxon>Gunneridae</taxon>
        <taxon>Pentapetalae</taxon>
        <taxon>rosids</taxon>
        <taxon>fabids</taxon>
        <taxon>Malpighiales</taxon>
        <taxon>Euphorbiaceae</taxon>
        <taxon>Crotonoideae</taxon>
        <taxon>Micrandreae</taxon>
        <taxon>Hevea</taxon>
    </lineage>
</organism>
<dbReference type="InterPro" id="IPR015300">
    <property type="entry name" value="DNA-bd_pseudobarrel_sf"/>
</dbReference>
<evidence type="ECO:0000256" key="4">
    <source>
        <dbReference type="ARBA" id="ARBA00023163"/>
    </source>
</evidence>
<sequence>MDPIVVPLFTRLLTPNDLKGSLNFPSRVLSAFPFPEGSHFMVFEAFDVHNHARQFRLSTRRFDRYRKPVLSRAHWRRYVEQKNLRVNDRVTFSMELNQAYGVRYRVKAERILTIFGKDIWVDVE</sequence>
<gene>
    <name evidence="6" type="ORF">P3X46_021412</name>
</gene>
<keyword evidence="4" id="KW-0804">Transcription</keyword>
<dbReference type="InterPro" id="IPR003340">
    <property type="entry name" value="B3_DNA-bd"/>
</dbReference>
<evidence type="ECO:0000256" key="5">
    <source>
        <dbReference type="ARBA" id="ARBA00023242"/>
    </source>
</evidence>
<proteinExistence type="predicted"/>
<evidence type="ECO:0008006" key="8">
    <source>
        <dbReference type="Google" id="ProtNLM"/>
    </source>
</evidence>
<dbReference type="Proteomes" id="UP001174677">
    <property type="component" value="Chromosome 12"/>
</dbReference>
<accession>A0ABQ9LJA5</accession>
<comment type="subcellular location">
    <subcellularLocation>
        <location evidence="1">Nucleus</location>
    </subcellularLocation>
</comment>
<evidence type="ECO:0000313" key="7">
    <source>
        <dbReference type="Proteomes" id="UP001174677"/>
    </source>
</evidence>
<keyword evidence="3" id="KW-0238">DNA-binding</keyword>
<keyword evidence="2" id="KW-0805">Transcription regulation</keyword>
<name>A0ABQ9LJA5_HEVBR</name>
<evidence type="ECO:0000256" key="2">
    <source>
        <dbReference type="ARBA" id="ARBA00023015"/>
    </source>
</evidence>
<dbReference type="CDD" id="cd10017">
    <property type="entry name" value="B3_DNA"/>
    <property type="match status" value="1"/>
</dbReference>